<organism evidence="6 7">
    <name type="scientific">Aspergillus fumigatus</name>
    <name type="common">Neosartorya fumigata</name>
    <dbReference type="NCBI Taxonomy" id="746128"/>
    <lineage>
        <taxon>Eukaryota</taxon>
        <taxon>Fungi</taxon>
        <taxon>Dikarya</taxon>
        <taxon>Ascomycota</taxon>
        <taxon>Pezizomycotina</taxon>
        <taxon>Eurotiomycetes</taxon>
        <taxon>Eurotiomycetidae</taxon>
        <taxon>Eurotiales</taxon>
        <taxon>Aspergillaceae</taxon>
        <taxon>Aspergillus</taxon>
        <taxon>Aspergillus subgen. Fumigati</taxon>
    </lineage>
</organism>
<proteinExistence type="predicted"/>
<dbReference type="AlphaFoldDB" id="A0A229WL30"/>
<evidence type="ECO:0000313" key="6">
    <source>
        <dbReference type="EMBL" id="KAH1895470.1"/>
    </source>
</evidence>
<keyword evidence="4" id="KW-0406">Ion transport</keyword>
<evidence type="ECO:0000256" key="5">
    <source>
        <dbReference type="ARBA" id="ARBA00023136"/>
    </source>
</evidence>
<comment type="caution">
    <text evidence="6">The sequence shown here is derived from an EMBL/GenBank/DDBJ whole genome shotgun (WGS) entry which is preliminary data.</text>
</comment>
<evidence type="ECO:0000256" key="4">
    <source>
        <dbReference type="ARBA" id="ARBA00023065"/>
    </source>
</evidence>
<keyword evidence="5" id="KW-0472">Membrane</keyword>
<keyword evidence="2" id="KW-0812">Transmembrane</keyword>
<evidence type="ECO:0000313" key="7">
    <source>
        <dbReference type="Proteomes" id="UP000813423"/>
    </source>
</evidence>
<dbReference type="Proteomes" id="UP000813423">
    <property type="component" value="Unassembled WGS sequence"/>
</dbReference>
<sequence length="195" mass="21704">MTALLSDYLHLTKALGHVAISQLPFQVLMSPAWYISASRPTSPSVVSILTAIPQSTLTCFHRLFGRVVLAPLLIMHATLYLSFFVQSPHPDFSSLLAKRIRELDVQWGLCGIVIMIFILLLARPLGSTGGLWAMKTASIHMRRQVFYIAHVLLIAAMCLAAYYHVAQAQTYVLQTLGAFALDTACCWVFSRDKKH</sequence>
<keyword evidence="3" id="KW-1133">Transmembrane helix</keyword>
<reference evidence="6" key="1">
    <citation type="submission" date="2021-08" db="EMBL/GenBank/DDBJ databases">
        <title>Global Aspergillus fumigatus from environmental and clinical sources.</title>
        <authorList>
            <person name="Barber A."/>
            <person name="Sae-Ong T."/>
        </authorList>
    </citation>
    <scope>NUCLEOTIDE SEQUENCE</scope>
    <source>
        <strain evidence="6">NRZ-2016-071</strain>
    </source>
</reference>
<name>A0A229WL30_ASPFM</name>
<evidence type="ECO:0000256" key="3">
    <source>
        <dbReference type="ARBA" id="ARBA00022989"/>
    </source>
</evidence>
<dbReference type="InterPro" id="IPR013130">
    <property type="entry name" value="Fe3_Rdtase_TM_dom"/>
</dbReference>
<gene>
    <name evidence="6" type="ORF">KXV57_001973</name>
</gene>
<evidence type="ECO:0000256" key="1">
    <source>
        <dbReference type="ARBA" id="ARBA00004141"/>
    </source>
</evidence>
<comment type="subcellular location">
    <subcellularLocation>
        <location evidence="1">Membrane</location>
        <topology evidence="1">Multi-pass membrane protein</topology>
    </subcellularLocation>
</comment>
<protein>
    <submittedName>
        <fullName evidence="6">Uncharacterized protein</fullName>
    </submittedName>
</protein>
<dbReference type="GO" id="GO:0006811">
    <property type="term" value="P:monoatomic ion transport"/>
    <property type="evidence" value="ECO:0007669"/>
    <property type="project" value="UniProtKB-KW"/>
</dbReference>
<keyword evidence="4" id="KW-0813">Transport</keyword>
<dbReference type="GO" id="GO:0016020">
    <property type="term" value="C:membrane"/>
    <property type="evidence" value="ECO:0007669"/>
    <property type="project" value="UniProtKB-SubCell"/>
</dbReference>
<evidence type="ECO:0000256" key="2">
    <source>
        <dbReference type="ARBA" id="ARBA00022692"/>
    </source>
</evidence>
<dbReference type="GO" id="GO:0016491">
    <property type="term" value="F:oxidoreductase activity"/>
    <property type="evidence" value="ECO:0007669"/>
    <property type="project" value="UniProtKB-ARBA"/>
</dbReference>
<dbReference type="EMBL" id="JAIBSC010000140">
    <property type="protein sequence ID" value="KAH1895470.1"/>
    <property type="molecule type" value="Genomic_DNA"/>
</dbReference>
<accession>A0A229WL30</accession>
<dbReference type="Pfam" id="PF01794">
    <property type="entry name" value="Ferric_reduct"/>
    <property type="match status" value="1"/>
</dbReference>